<keyword evidence="3" id="KW-1185">Reference proteome</keyword>
<dbReference type="RefSeq" id="WP_399652633.1">
    <property type="nucleotide sequence ID" value="NZ_JBITYG010000007.1"/>
</dbReference>
<comment type="caution">
    <text evidence="2">The sequence shown here is derived from an EMBL/GenBank/DDBJ whole genome shotgun (WGS) entry which is preliminary data.</text>
</comment>
<accession>A0ABW8CDN4</accession>
<organism evidence="2 3">
    <name type="scientific">Streptomyces fildesensis</name>
    <dbReference type="NCBI Taxonomy" id="375757"/>
    <lineage>
        <taxon>Bacteria</taxon>
        <taxon>Bacillati</taxon>
        <taxon>Actinomycetota</taxon>
        <taxon>Actinomycetes</taxon>
        <taxon>Kitasatosporales</taxon>
        <taxon>Streptomycetaceae</taxon>
        <taxon>Streptomyces</taxon>
    </lineage>
</organism>
<dbReference type="SUPFAM" id="SSF55729">
    <property type="entry name" value="Acyl-CoA N-acyltransferases (Nat)"/>
    <property type="match status" value="1"/>
</dbReference>
<dbReference type="InterPro" id="IPR016181">
    <property type="entry name" value="Acyl_CoA_acyltransferase"/>
</dbReference>
<sequence length="186" mass="20457">MTTLRVDATASAPGLLLRPWNDGDVTSVFEAYQDPDLRRWTVTPVDGHEDAVRWVQTQHRGRVTGERLGFAVLEFLPGTGENRLLGNVVLKGARPGRPSAEVGYWTAAHARGQGVAPRALEALTSWAFATFAADGLERLELLHQVDNPASCRVAEKSRYHFDRVLPAQPPYPADGHLHLRQAPPLP</sequence>
<dbReference type="PROSITE" id="PS51186">
    <property type="entry name" value="GNAT"/>
    <property type="match status" value="1"/>
</dbReference>
<gene>
    <name evidence="2" type="ORF">ACIGXA_23545</name>
</gene>
<keyword evidence="2" id="KW-0012">Acyltransferase</keyword>
<protein>
    <submittedName>
        <fullName evidence="2">GNAT family N-acetyltransferase</fullName>
        <ecNumber evidence="2">2.3.-.-</ecNumber>
    </submittedName>
</protein>
<feature type="domain" description="N-acetyltransferase" evidence="1">
    <location>
        <begin position="15"/>
        <end position="186"/>
    </location>
</feature>
<keyword evidence="2" id="KW-0808">Transferase</keyword>
<dbReference type="InterPro" id="IPR051908">
    <property type="entry name" value="Ribosomal_N-acetyltransferase"/>
</dbReference>
<dbReference type="Proteomes" id="UP001614394">
    <property type="component" value="Unassembled WGS sequence"/>
</dbReference>
<dbReference type="Pfam" id="PF13302">
    <property type="entry name" value="Acetyltransf_3"/>
    <property type="match status" value="1"/>
</dbReference>
<evidence type="ECO:0000313" key="3">
    <source>
        <dbReference type="Proteomes" id="UP001614394"/>
    </source>
</evidence>
<dbReference type="PANTHER" id="PTHR43441:SF10">
    <property type="entry name" value="ACETYLTRANSFERASE"/>
    <property type="match status" value="1"/>
</dbReference>
<proteinExistence type="predicted"/>
<dbReference type="Gene3D" id="3.40.630.30">
    <property type="match status" value="1"/>
</dbReference>
<dbReference type="EC" id="2.3.-.-" evidence="2"/>
<evidence type="ECO:0000259" key="1">
    <source>
        <dbReference type="PROSITE" id="PS51186"/>
    </source>
</evidence>
<dbReference type="GO" id="GO:0016746">
    <property type="term" value="F:acyltransferase activity"/>
    <property type="evidence" value="ECO:0007669"/>
    <property type="project" value="UniProtKB-KW"/>
</dbReference>
<evidence type="ECO:0000313" key="2">
    <source>
        <dbReference type="EMBL" id="MFI9103501.1"/>
    </source>
</evidence>
<dbReference type="EMBL" id="JBITYG010000007">
    <property type="protein sequence ID" value="MFI9103501.1"/>
    <property type="molecule type" value="Genomic_DNA"/>
</dbReference>
<dbReference type="PANTHER" id="PTHR43441">
    <property type="entry name" value="RIBOSOMAL-PROTEIN-SERINE ACETYLTRANSFERASE"/>
    <property type="match status" value="1"/>
</dbReference>
<name>A0ABW8CDN4_9ACTN</name>
<dbReference type="InterPro" id="IPR000182">
    <property type="entry name" value="GNAT_dom"/>
</dbReference>
<reference evidence="2 3" key="1">
    <citation type="submission" date="2024-10" db="EMBL/GenBank/DDBJ databases">
        <title>The Natural Products Discovery Center: Release of the First 8490 Sequenced Strains for Exploring Actinobacteria Biosynthetic Diversity.</title>
        <authorList>
            <person name="Kalkreuter E."/>
            <person name="Kautsar S.A."/>
            <person name="Yang D."/>
            <person name="Bader C.D."/>
            <person name="Teijaro C.N."/>
            <person name="Fluegel L."/>
            <person name="Davis C.M."/>
            <person name="Simpson J.R."/>
            <person name="Lauterbach L."/>
            <person name="Steele A.D."/>
            <person name="Gui C."/>
            <person name="Meng S."/>
            <person name="Li G."/>
            <person name="Viehrig K."/>
            <person name="Ye F."/>
            <person name="Su P."/>
            <person name="Kiefer A.F."/>
            <person name="Nichols A."/>
            <person name="Cepeda A.J."/>
            <person name="Yan W."/>
            <person name="Fan B."/>
            <person name="Jiang Y."/>
            <person name="Adhikari A."/>
            <person name="Zheng C.-J."/>
            <person name="Schuster L."/>
            <person name="Cowan T.M."/>
            <person name="Smanski M.J."/>
            <person name="Chevrette M.G."/>
            <person name="De Carvalho L.P.S."/>
            <person name="Shen B."/>
        </authorList>
    </citation>
    <scope>NUCLEOTIDE SEQUENCE [LARGE SCALE GENOMIC DNA]</scope>
    <source>
        <strain evidence="2 3">NPDC053399</strain>
    </source>
</reference>